<proteinExistence type="inferred from homology"/>
<name>A0ABP9NEN1_9PSEU</name>
<keyword evidence="2" id="KW-0443">Lipid metabolism</keyword>
<evidence type="ECO:0000313" key="5">
    <source>
        <dbReference type="EMBL" id="GAA5114551.1"/>
    </source>
</evidence>
<evidence type="ECO:0000256" key="2">
    <source>
        <dbReference type="ARBA" id="ARBA00023098"/>
    </source>
</evidence>
<dbReference type="SUPFAM" id="SSF52096">
    <property type="entry name" value="ClpP/crotonase"/>
    <property type="match status" value="1"/>
</dbReference>
<evidence type="ECO:0000256" key="3">
    <source>
        <dbReference type="ARBA" id="ARBA00023239"/>
    </source>
</evidence>
<dbReference type="EMBL" id="BAABJO010000004">
    <property type="protein sequence ID" value="GAA5114551.1"/>
    <property type="molecule type" value="Genomic_DNA"/>
</dbReference>
<comment type="similarity">
    <text evidence="1 4">Belongs to the enoyl-CoA hydratase/isomerase family.</text>
</comment>
<comment type="caution">
    <text evidence="5">The sequence shown here is derived from an EMBL/GenBank/DDBJ whole genome shotgun (WGS) entry which is preliminary data.</text>
</comment>
<dbReference type="PANTHER" id="PTHR11941:SF169">
    <property type="entry name" value="(7AS)-7A-METHYL-1,5-DIOXO-2,3,5,6,7,7A-HEXAHYDRO-1H-INDENE-CARBOXYL-COA HYDROLASE"/>
    <property type="match status" value="1"/>
</dbReference>
<protein>
    <submittedName>
        <fullName evidence="5">Enoyl-CoA hydratase</fullName>
    </submittedName>
</protein>
<dbReference type="PANTHER" id="PTHR11941">
    <property type="entry name" value="ENOYL-COA HYDRATASE-RELATED"/>
    <property type="match status" value="1"/>
</dbReference>
<keyword evidence="6" id="KW-1185">Reference proteome</keyword>
<accession>A0ABP9NEN1</accession>
<dbReference type="Proteomes" id="UP001500804">
    <property type="component" value="Unassembled WGS sequence"/>
</dbReference>
<organism evidence="5 6">
    <name type="scientific">Pseudonocardia adelaidensis</name>
    <dbReference type="NCBI Taxonomy" id="648754"/>
    <lineage>
        <taxon>Bacteria</taxon>
        <taxon>Bacillati</taxon>
        <taxon>Actinomycetota</taxon>
        <taxon>Actinomycetes</taxon>
        <taxon>Pseudonocardiales</taxon>
        <taxon>Pseudonocardiaceae</taxon>
        <taxon>Pseudonocardia</taxon>
    </lineage>
</organism>
<evidence type="ECO:0000256" key="4">
    <source>
        <dbReference type="RuleBase" id="RU003707"/>
    </source>
</evidence>
<dbReference type="NCBIfam" id="NF005891">
    <property type="entry name" value="PRK07854.1"/>
    <property type="match status" value="1"/>
</dbReference>
<dbReference type="InterPro" id="IPR001753">
    <property type="entry name" value="Enoyl-CoA_hydra/iso"/>
</dbReference>
<evidence type="ECO:0000256" key="1">
    <source>
        <dbReference type="ARBA" id="ARBA00005254"/>
    </source>
</evidence>
<reference evidence="6" key="1">
    <citation type="journal article" date="2019" name="Int. J. Syst. Evol. Microbiol.">
        <title>The Global Catalogue of Microorganisms (GCM) 10K type strain sequencing project: providing services to taxonomists for standard genome sequencing and annotation.</title>
        <authorList>
            <consortium name="The Broad Institute Genomics Platform"/>
            <consortium name="The Broad Institute Genome Sequencing Center for Infectious Disease"/>
            <person name="Wu L."/>
            <person name="Ma J."/>
        </authorList>
    </citation>
    <scope>NUCLEOTIDE SEQUENCE [LARGE SCALE GENOMIC DNA]</scope>
    <source>
        <strain evidence="6">JCM 18302</strain>
    </source>
</reference>
<keyword evidence="3" id="KW-0456">Lyase</keyword>
<dbReference type="PROSITE" id="PS00166">
    <property type="entry name" value="ENOYL_COA_HYDRATASE"/>
    <property type="match status" value="1"/>
</dbReference>
<dbReference type="Gene3D" id="3.90.226.10">
    <property type="entry name" value="2-enoyl-CoA Hydratase, Chain A, domain 1"/>
    <property type="match status" value="1"/>
</dbReference>
<gene>
    <name evidence="5" type="ORF">GCM10023320_11930</name>
</gene>
<dbReference type="Pfam" id="PF00378">
    <property type="entry name" value="ECH_1"/>
    <property type="match status" value="1"/>
</dbReference>
<dbReference type="CDD" id="cd06558">
    <property type="entry name" value="crotonase-like"/>
    <property type="match status" value="1"/>
</dbReference>
<dbReference type="InterPro" id="IPR029045">
    <property type="entry name" value="ClpP/crotonase-like_dom_sf"/>
</dbReference>
<dbReference type="InterPro" id="IPR018376">
    <property type="entry name" value="Enoyl-CoA_hyd/isom_CS"/>
</dbReference>
<sequence>MAGEARAIVLTGNGRSFCSGADLDEVYTADFRDALYGMLHTVTDAPVPVVAAVNGPAIGAGTQLAIAADFRVVAPRARFAVPTARLGLAVDPWTIRRLALLAGNGVARRLLLACDQIEADAALAGGLADLAGTTDEAVAWARQMAELAPLTQAYSKRVLNEVFEPGLDELLGKQLDAAFEGCWVSEDFAEGRLARTEKRPPVFRGR</sequence>
<evidence type="ECO:0000313" key="6">
    <source>
        <dbReference type="Proteomes" id="UP001500804"/>
    </source>
</evidence>